<sequence>MPPKDRLSREEKGKAVSIASSPTKDVVANGSPLEDFDLVHRDAMRDTVNMYLLQRLLVVDAHRYLREERDGVVADEESEEVDSSRADSDSDRASTESDGSGSSDPGPLGLWERHRFSRFDLIDCRPTVYHPGGIFEELPALPPEILRDPWAEGQQ</sequence>
<protein>
    <submittedName>
        <fullName evidence="2">Uncharacterized protein</fullName>
    </submittedName>
</protein>
<feature type="region of interest" description="Disordered" evidence="1">
    <location>
        <begin position="68"/>
        <end position="109"/>
    </location>
</feature>
<keyword evidence="3" id="KW-1185">Reference proteome</keyword>
<dbReference type="Proteomes" id="UP000886595">
    <property type="component" value="Unassembled WGS sequence"/>
</dbReference>
<evidence type="ECO:0000256" key="1">
    <source>
        <dbReference type="SAM" id="MobiDB-lite"/>
    </source>
</evidence>
<feature type="compositionally biased region" description="Low complexity" evidence="1">
    <location>
        <begin position="96"/>
        <end position="109"/>
    </location>
</feature>
<gene>
    <name evidence="2" type="ORF">Bca52824_023440</name>
</gene>
<name>A0A8X7VHU1_BRACI</name>
<accession>A0A8X7VHU1</accession>
<proteinExistence type="predicted"/>
<dbReference type="EMBL" id="JAAMPC010000005">
    <property type="protein sequence ID" value="KAG2311883.1"/>
    <property type="molecule type" value="Genomic_DNA"/>
</dbReference>
<feature type="compositionally biased region" description="Basic and acidic residues" evidence="1">
    <location>
        <begin position="82"/>
        <end position="95"/>
    </location>
</feature>
<dbReference type="OrthoDB" id="10371734at2759"/>
<feature type="compositionally biased region" description="Basic and acidic residues" evidence="1">
    <location>
        <begin position="1"/>
        <end position="14"/>
    </location>
</feature>
<reference evidence="2 3" key="1">
    <citation type="submission" date="2020-02" db="EMBL/GenBank/DDBJ databases">
        <authorList>
            <person name="Ma Q."/>
            <person name="Huang Y."/>
            <person name="Song X."/>
            <person name="Pei D."/>
        </authorList>
    </citation>
    <scope>NUCLEOTIDE SEQUENCE [LARGE SCALE GENOMIC DNA]</scope>
    <source>
        <strain evidence="2">Sxm20200214</strain>
        <tissue evidence="2">Leaf</tissue>
    </source>
</reference>
<comment type="caution">
    <text evidence="2">The sequence shown here is derived from an EMBL/GenBank/DDBJ whole genome shotgun (WGS) entry which is preliminary data.</text>
</comment>
<dbReference type="AlphaFoldDB" id="A0A8X7VHU1"/>
<organism evidence="2 3">
    <name type="scientific">Brassica carinata</name>
    <name type="common">Ethiopian mustard</name>
    <name type="synonym">Abyssinian cabbage</name>
    <dbReference type="NCBI Taxonomy" id="52824"/>
    <lineage>
        <taxon>Eukaryota</taxon>
        <taxon>Viridiplantae</taxon>
        <taxon>Streptophyta</taxon>
        <taxon>Embryophyta</taxon>
        <taxon>Tracheophyta</taxon>
        <taxon>Spermatophyta</taxon>
        <taxon>Magnoliopsida</taxon>
        <taxon>eudicotyledons</taxon>
        <taxon>Gunneridae</taxon>
        <taxon>Pentapetalae</taxon>
        <taxon>rosids</taxon>
        <taxon>malvids</taxon>
        <taxon>Brassicales</taxon>
        <taxon>Brassicaceae</taxon>
        <taxon>Brassiceae</taxon>
        <taxon>Brassica</taxon>
    </lineage>
</organism>
<evidence type="ECO:0000313" key="2">
    <source>
        <dbReference type="EMBL" id="KAG2311883.1"/>
    </source>
</evidence>
<evidence type="ECO:0000313" key="3">
    <source>
        <dbReference type="Proteomes" id="UP000886595"/>
    </source>
</evidence>
<feature type="region of interest" description="Disordered" evidence="1">
    <location>
        <begin position="1"/>
        <end position="30"/>
    </location>
</feature>